<comment type="subcellular location">
    <subcellularLocation>
        <location evidence="1">Cell outer membrane</location>
    </subcellularLocation>
</comment>
<dbReference type="RefSeq" id="WP_263339156.1">
    <property type="nucleotide sequence ID" value="NZ_JAOVQO010000018.1"/>
</dbReference>
<feature type="signal peptide" evidence="5">
    <location>
        <begin position="1"/>
        <end position="24"/>
    </location>
</feature>
<evidence type="ECO:0000313" key="7">
    <source>
        <dbReference type="EMBL" id="MCU9849870.1"/>
    </source>
</evidence>
<keyword evidence="2 4" id="KW-0472">Membrane</keyword>
<keyword evidence="3" id="KW-0998">Cell outer membrane</keyword>
<sequence>MKAFRGSLALVLAATVFSASSAAAQSADDMTADEIIDAFEKQKTRGLVLVPADEAAAGETAAGTDAATSGETVVATDPATTEPAATETTQVVAAPQYQPVAADEQVYLNISFDFDSAALREDQKPRLVTMCEVMKSVDVQLFQIVGHTDSSGSDEYNEALSLLRAEEIKRHLVGCGVAPERLQAIGMGESTPLNADDPAGEENRRVEFQALS</sequence>
<keyword evidence="5" id="KW-0732">Signal</keyword>
<accession>A0ABT2X7E9</accession>
<evidence type="ECO:0000313" key="8">
    <source>
        <dbReference type="Proteomes" id="UP001209535"/>
    </source>
</evidence>
<gene>
    <name evidence="7" type="ORF">OEZ60_17870</name>
</gene>
<comment type="caution">
    <text evidence="7">The sequence shown here is derived from an EMBL/GenBank/DDBJ whole genome shotgun (WGS) entry which is preliminary data.</text>
</comment>
<reference evidence="7 8" key="1">
    <citation type="submission" date="2022-10" db="EMBL/GenBank/DDBJ databases">
        <title>Defluviimonas sp. nov., isolated from ocean surface sediments.</title>
        <authorList>
            <person name="He W."/>
            <person name="Wang L."/>
            <person name="Zhang D.-F."/>
        </authorList>
    </citation>
    <scope>NUCLEOTIDE SEQUENCE [LARGE SCALE GENOMIC DNA]</scope>
    <source>
        <strain evidence="7 8">WL0024</strain>
    </source>
</reference>
<evidence type="ECO:0000256" key="2">
    <source>
        <dbReference type="ARBA" id="ARBA00023136"/>
    </source>
</evidence>
<evidence type="ECO:0000256" key="3">
    <source>
        <dbReference type="ARBA" id="ARBA00023237"/>
    </source>
</evidence>
<evidence type="ECO:0000256" key="5">
    <source>
        <dbReference type="SAM" id="SignalP"/>
    </source>
</evidence>
<dbReference type="Proteomes" id="UP001209535">
    <property type="component" value="Unassembled WGS sequence"/>
</dbReference>
<dbReference type="PANTHER" id="PTHR30329">
    <property type="entry name" value="STATOR ELEMENT OF FLAGELLAR MOTOR COMPLEX"/>
    <property type="match status" value="1"/>
</dbReference>
<dbReference type="EMBL" id="JAOVQO010000018">
    <property type="protein sequence ID" value="MCU9849870.1"/>
    <property type="molecule type" value="Genomic_DNA"/>
</dbReference>
<dbReference type="InterPro" id="IPR050330">
    <property type="entry name" value="Bact_OuterMem_StrucFunc"/>
</dbReference>
<organism evidence="7 8">
    <name type="scientific">Albidovulum salinarum</name>
    <dbReference type="NCBI Taxonomy" id="2984153"/>
    <lineage>
        <taxon>Bacteria</taxon>
        <taxon>Pseudomonadati</taxon>
        <taxon>Pseudomonadota</taxon>
        <taxon>Alphaproteobacteria</taxon>
        <taxon>Rhodobacterales</taxon>
        <taxon>Paracoccaceae</taxon>
        <taxon>Albidovulum</taxon>
    </lineage>
</organism>
<dbReference type="PANTHER" id="PTHR30329:SF21">
    <property type="entry name" value="LIPOPROTEIN YIAD-RELATED"/>
    <property type="match status" value="1"/>
</dbReference>
<feature type="domain" description="OmpA-like" evidence="6">
    <location>
        <begin position="99"/>
        <end position="212"/>
    </location>
</feature>
<dbReference type="Pfam" id="PF00691">
    <property type="entry name" value="OmpA"/>
    <property type="match status" value="1"/>
</dbReference>
<evidence type="ECO:0000259" key="6">
    <source>
        <dbReference type="PROSITE" id="PS51123"/>
    </source>
</evidence>
<evidence type="ECO:0000256" key="4">
    <source>
        <dbReference type="PROSITE-ProRule" id="PRU00473"/>
    </source>
</evidence>
<dbReference type="PROSITE" id="PS51123">
    <property type="entry name" value="OMPA_2"/>
    <property type="match status" value="1"/>
</dbReference>
<dbReference type="PRINTS" id="PR01021">
    <property type="entry name" value="OMPADOMAIN"/>
</dbReference>
<dbReference type="InterPro" id="IPR036737">
    <property type="entry name" value="OmpA-like_sf"/>
</dbReference>
<dbReference type="InterPro" id="IPR006664">
    <property type="entry name" value="OMP_bac"/>
</dbReference>
<dbReference type="SUPFAM" id="SSF103088">
    <property type="entry name" value="OmpA-like"/>
    <property type="match status" value="1"/>
</dbReference>
<dbReference type="InterPro" id="IPR006665">
    <property type="entry name" value="OmpA-like"/>
</dbReference>
<name>A0ABT2X7E9_9RHOB</name>
<protein>
    <submittedName>
        <fullName evidence="7">OmpA family protein</fullName>
    </submittedName>
</protein>
<keyword evidence="8" id="KW-1185">Reference proteome</keyword>
<feature type="chain" id="PRO_5045956948" evidence="5">
    <location>
        <begin position="25"/>
        <end position="212"/>
    </location>
</feature>
<evidence type="ECO:0000256" key="1">
    <source>
        <dbReference type="ARBA" id="ARBA00004442"/>
    </source>
</evidence>
<dbReference type="CDD" id="cd07185">
    <property type="entry name" value="OmpA_C-like"/>
    <property type="match status" value="1"/>
</dbReference>
<proteinExistence type="predicted"/>
<dbReference type="Gene3D" id="3.30.1330.60">
    <property type="entry name" value="OmpA-like domain"/>
    <property type="match status" value="1"/>
</dbReference>